<comment type="pathway">
    <text evidence="11">One-carbon metabolism; tetrahydrofolate interconversion.</text>
</comment>
<dbReference type="InterPro" id="IPR001085">
    <property type="entry name" value="Ser_HO-MeTrfase"/>
</dbReference>
<dbReference type="RefSeq" id="WP_050339400.1">
    <property type="nucleotide sequence ID" value="NZ_AZCU01000010.1"/>
</dbReference>
<evidence type="ECO:0000313" key="15">
    <source>
        <dbReference type="Proteomes" id="UP000051020"/>
    </source>
</evidence>
<gene>
    <name evidence="11" type="primary">glyA</name>
    <name evidence="14" type="ORF">FD24_GL000422</name>
</gene>
<dbReference type="GO" id="GO:0030170">
    <property type="term" value="F:pyridoxal phosphate binding"/>
    <property type="evidence" value="ECO:0007669"/>
    <property type="project" value="UniProtKB-UniRule"/>
</dbReference>
<dbReference type="HAMAP" id="MF_00051">
    <property type="entry name" value="SHMT"/>
    <property type="match status" value="1"/>
</dbReference>
<sequence length="412" mass="44446">MNYQEQDPEVWAAISKEQARQQHNIELIASENIVSKGVRAAQGSVLTNKYSEGYPGHRFYGGNEYIDQVETLAIERAKKLFGAEYANVQPHSGSQANAAAYMALIQPGDWVMGMSLDAGGHLTHGSSVNFSGKLYDFQGYGLDPETEELNYDAILAQAQEFQPKLIVAGASAYSRLIDFKKFREIADAVGALLMVDMAHIAGLVAAGLHPNPVPYADVVTTTTHKTLRGPRGGMILAKEKYGKKINSVVFPGNQGGPLDHVIAGKAIALGEDLQPEFKVYAQHIIDNAKAMAKVFTESDLVRVISGGTDNHLMTIDVTKSGLNGRQVQDLLDTVYITVNKEAIPNETLGAFKTSGIRLGTPAITTRGFDEADAAKVAELILQALQAPTDQANLDDVKQQAMALTAKHPIDVD</sequence>
<dbReference type="Proteomes" id="UP000051020">
    <property type="component" value="Unassembled WGS sequence"/>
</dbReference>
<dbReference type="UniPathway" id="UPA00193"/>
<keyword evidence="8 11" id="KW-0808">Transferase</keyword>
<keyword evidence="6 11" id="KW-0554">One-carbon metabolism</keyword>
<accession>A0A837R9H3</accession>
<dbReference type="Gene3D" id="3.40.640.10">
    <property type="entry name" value="Type I PLP-dependent aspartate aminotransferase-like (Major domain)"/>
    <property type="match status" value="1"/>
</dbReference>
<dbReference type="GO" id="GO:0008168">
    <property type="term" value="F:methyltransferase activity"/>
    <property type="evidence" value="ECO:0007669"/>
    <property type="project" value="UniProtKB-KW"/>
</dbReference>
<dbReference type="InterPro" id="IPR015421">
    <property type="entry name" value="PyrdxlP-dep_Trfase_major"/>
</dbReference>
<dbReference type="EMBL" id="AZCU01000010">
    <property type="protein sequence ID" value="KRK24496.1"/>
    <property type="molecule type" value="Genomic_DNA"/>
</dbReference>
<dbReference type="GeneID" id="49394543"/>
<comment type="pathway">
    <text evidence="11">Amino-acid biosynthesis; glycine biosynthesis; glycine from L-serine: step 1/1.</text>
</comment>
<dbReference type="GO" id="GO:0005829">
    <property type="term" value="C:cytosol"/>
    <property type="evidence" value="ECO:0007669"/>
    <property type="project" value="TreeGrafter"/>
</dbReference>
<keyword evidence="5 11" id="KW-0963">Cytoplasm</keyword>
<evidence type="ECO:0000313" key="14">
    <source>
        <dbReference type="EMBL" id="KRK24496.1"/>
    </source>
</evidence>
<evidence type="ECO:0000256" key="1">
    <source>
        <dbReference type="ARBA" id="ARBA00001933"/>
    </source>
</evidence>
<dbReference type="CDD" id="cd00378">
    <property type="entry name" value="SHMT"/>
    <property type="match status" value="1"/>
</dbReference>
<evidence type="ECO:0000256" key="9">
    <source>
        <dbReference type="ARBA" id="ARBA00022898"/>
    </source>
</evidence>
<comment type="cofactor">
    <cofactor evidence="1 11 12">
        <name>pyridoxal 5'-phosphate</name>
        <dbReference type="ChEBI" id="CHEBI:597326"/>
    </cofactor>
</comment>
<dbReference type="InterPro" id="IPR015424">
    <property type="entry name" value="PyrdxlP-dep_Trfase"/>
</dbReference>
<dbReference type="Gene3D" id="3.90.1150.10">
    <property type="entry name" value="Aspartate Aminotransferase, domain 1"/>
    <property type="match status" value="1"/>
</dbReference>
<evidence type="ECO:0000256" key="4">
    <source>
        <dbReference type="ARBA" id="ARBA00011738"/>
    </source>
</evidence>
<keyword evidence="7 11" id="KW-0028">Amino-acid biosynthesis</keyword>
<dbReference type="GO" id="GO:0032259">
    <property type="term" value="P:methylation"/>
    <property type="evidence" value="ECO:0007669"/>
    <property type="project" value="UniProtKB-KW"/>
</dbReference>
<dbReference type="PANTHER" id="PTHR11680:SF35">
    <property type="entry name" value="SERINE HYDROXYMETHYLTRANSFERASE 1"/>
    <property type="match status" value="1"/>
</dbReference>
<proteinExistence type="inferred from homology"/>
<dbReference type="InterPro" id="IPR019798">
    <property type="entry name" value="Ser_HO-MeTrfase_PLP_BS"/>
</dbReference>
<feature type="binding site" evidence="11">
    <location>
        <position position="116"/>
    </location>
    <ligand>
        <name>(6S)-5,6,7,8-tetrahydrofolate</name>
        <dbReference type="ChEBI" id="CHEBI:57453"/>
    </ligand>
</feature>
<dbReference type="AlphaFoldDB" id="A0A837R9H3"/>
<evidence type="ECO:0000256" key="3">
    <source>
        <dbReference type="ARBA" id="ARBA00006376"/>
    </source>
</evidence>
<evidence type="ECO:0000259" key="13">
    <source>
        <dbReference type="Pfam" id="PF00464"/>
    </source>
</evidence>
<dbReference type="Pfam" id="PF00464">
    <property type="entry name" value="SHMT"/>
    <property type="match status" value="1"/>
</dbReference>
<reference evidence="14 15" key="1">
    <citation type="journal article" date="2015" name="Genome Announc.">
        <title>Expanding the biotechnology potential of lactobacilli through comparative genomics of 213 strains and associated genera.</title>
        <authorList>
            <person name="Sun Z."/>
            <person name="Harris H.M."/>
            <person name="McCann A."/>
            <person name="Guo C."/>
            <person name="Argimon S."/>
            <person name="Zhang W."/>
            <person name="Yang X."/>
            <person name="Jeffery I.B."/>
            <person name="Cooney J.C."/>
            <person name="Kagawa T.F."/>
            <person name="Liu W."/>
            <person name="Song Y."/>
            <person name="Salvetti E."/>
            <person name="Wrobel A."/>
            <person name="Rasinkangas P."/>
            <person name="Parkhill J."/>
            <person name="Rea M.C."/>
            <person name="O'Sullivan O."/>
            <person name="Ritari J."/>
            <person name="Douillard F.P."/>
            <person name="Paul Ross R."/>
            <person name="Yang R."/>
            <person name="Briner A.E."/>
            <person name="Felis G.E."/>
            <person name="de Vos W.M."/>
            <person name="Barrangou R."/>
            <person name="Klaenhammer T.R."/>
            <person name="Caufield P.W."/>
            <person name="Cui Y."/>
            <person name="Zhang H."/>
            <person name="O'Toole P.W."/>
        </authorList>
    </citation>
    <scope>NUCLEOTIDE SEQUENCE [LARGE SCALE GENOMIC DNA]</scope>
    <source>
        <strain evidence="14 15">DSM 20314</strain>
    </source>
</reference>
<dbReference type="InterPro" id="IPR039429">
    <property type="entry name" value="SHMT-like_dom"/>
</dbReference>
<dbReference type="PANTHER" id="PTHR11680">
    <property type="entry name" value="SERINE HYDROXYMETHYLTRANSFERASE"/>
    <property type="match status" value="1"/>
</dbReference>
<comment type="subunit">
    <text evidence="4 11">Homodimer.</text>
</comment>
<dbReference type="InterPro" id="IPR049943">
    <property type="entry name" value="Ser_HO-MeTrfase-like"/>
</dbReference>
<feature type="domain" description="Serine hydroxymethyltransferase-like" evidence="13">
    <location>
        <begin position="4"/>
        <end position="380"/>
    </location>
</feature>
<protein>
    <recommendedName>
        <fullName evidence="11">Serine hydroxymethyltransferase</fullName>
        <shortName evidence="11">SHMT</shortName>
        <shortName evidence="11">Serine methylase</shortName>
        <ecNumber evidence="11">2.1.2.1</ecNumber>
    </recommendedName>
</protein>
<comment type="similarity">
    <text evidence="3 11">Belongs to the SHMT family.</text>
</comment>
<feature type="site" description="Plays an important role in substrate specificity" evidence="11">
    <location>
        <position position="224"/>
    </location>
</feature>
<dbReference type="PROSITE" id="PS00096">
    <property type="entry name" value="SHMT"/>
    <property type="match status" value="1"/>
</dbReference>
<evidence type="ECO:0000256" key="6">
    <source>
        <dbReference type="ARBA" id="ARBA00022563"/>
    </source>
</evidence>
<dbReference type="FunFam" id="3.40.640.10:FF:000001">
    <property type="entry name" value="Serine hydroxymethyltransferase"/>
    <property type="match status" value="1"/>
</dbReference>
<feature type="binding site" evidence="11">
    <location>
        <position position="239"/>
    </location>
    <ligand>
        <name>(6S)-5,6,7,8-tetrahydrofolate</name>
        <dbReference type="ChEBI" id="CHEBI:57453"/>
    </ligand>
</feature>
<dbReference type="GO" id="GO:0035999">
    <property type="term" value="P:tetrahydrofolate interconversion"/>
    <property type="evidence" value="ECO:0007669"/>
    <property type="project" value="UniProtKB-UniRule"/>
</dbReference>
<dbReference type="InterPro" id="IPR015422">
    <property type="entry name" value="PyrdxlP-dep_Trfase_small"/>
</dbReference>
<evidence type="ECO:0000256" key="10">
    <source>
        <dbReference type="ARBA" id="ARBA00054606"/>
    </source>
</evidence>
<feature type="modified residue" description="N6-(pyridoxal phosphate)lysine" evidence="11 12">
    <location>
        <position position="225"/>
    </location>
</feature>
<dbReference type="EC" id="2.1.2.1" evidence="11"/>
<organism evidence="14 15">
    <name type="scientific">Lactiplantibacillus pentosus DSM 20314</name>
    <dbReference type="NCBI Taxonomy" id="1423791"/>
    <lineage>
        <taxon>Bacteria</taxon>
        <taxon>Bacillati</taxon>
        <taxon>Bacillota</taxon>
        <taxon>Bacilli</taxon>
        <taxon>Lactobacillales</taxon>
        <taxon>Lactobacillaceae</taxon>
        <taxon>Lactiplantibacillus</taxon>
    </lineage>
</organism>
<comment type="subcellular location">
    <subcellularLocation>
        <location evidence="2 11">Cytoplasm</location>
    </subcellularLocation>
</comment>
<evidence type="ECO:0000256" key="11">
    <source>
        <dbReference type="HAMAP-Rule" id="MF_00051"/>
    </source>
</evidence>
<feature type="binding site" evidence="11">
    <location>
        <begin position="120"/>
        <end position="122"/>
    </location>
    <ligand>
        <name>(6S)-5,6,7,8-tetrahydrofolate</name>
        <dbReference type="ChEBI" id="CHEBI:57453"/>
    </ligand>
</feature>
<dbReference type="PIRSF" id="PIRSF000412">
    <property type="entry name" value="SHMT"/>
    <property type="match status" value="1"/>
</dbReference>
<keyword evidence="14" id="KW-0489">Methyltransferase</keyword>
<evidence type="ECO:0000256" key="5">
    <source>
        <dbReference type="ARBA" id="ARBA00022490"/>
    </source>
</evidence>
<dbReference type="NCBIfam" id="NF000586">
    <property type="entry name" value="PRK00011.1"/>
    <property type="match status" value="1"/>
</dbReference>
<keyword evidence="9 11" id="KW-0663">Pyridoxal phosphate</keyword>
<comment type="caution">
    <text evidence="14">The sequence shown here is derived from an EMBL/GenBank/DDBJ whole genome shotgun (WGS) entry which is preliminary data.</text>
</comment>
<dbReference type="GO" id="GO:0019264">
    <property type="term" value="P:glycine biosynthetic process from serine"/>
    <property type="evidence" value="ECO:0007669"/>
    <property type="project" value="UniProtKB-UniRule"/>
</dbReference>
<evidence type="ECO:0000256" key="12">
    <source>
        <dbReference type="PIRSR" id="PIRSR000412-50"/>
    </source>
</evidence>
<name>A0A837R9H3_LACPE</name>
<comment type="caution">
    <text evidence="11">Lacks conserved residue(s) required for the propagation of feature annotation.</text>
</comment>
<evidence type="ECO:0000256" key="8">
    <source>
        <dbReference type="ARBA" id="ARBA00022679"/>
    </source>
</evidence>
<evidence type="ECO:0000256" key="7">
    <source>
        <dbReference type="ARBA" id="ARBA00022605"/>
    </source>
</evidence>
<dbReference type="UniPathway" id="UPA00288">
    <property type="reaction ID" value="UER01023"/>
</dbReference>
<comment type="catalytic activity">
    <reaction evidence="11">
        <text>(6R)-5,10-methylene-5,6,7,8-tetrahydrofolate + glycine + H2O = (6S)-5,6,7,8-tetrahydrofolate + L-serine</text>
        <dbReference type="Rhea" id="RHEA:15481"/>
        <dbReference type="ChEBI" id="CHEBI:15377"/>
        <dbReference type="ChEBI" id="CHEBI:15636"/>
        <dbReference type="ChEBI" id="CHEBI:33384"/>
        <dbReference type="ChEBI" id="CHEBI:57305"/>
        <dbReference type="ChEBI" id="CHEBI:57453"/>
        <dbReference type="EC" id="2.1.2.1"/>
    </reaction>
</comment>
<evidence type="ECO:0000256" key="2">
    <source>
        <dbReference type="ARBA" id="ARBA00004496"/>
    </source>
</evidence>
<comment type="function">
    <text evidence="10">Catalyzes the reversible interconversion of serine and glycine with tetrahydrofolate (THF) serving as the one-carbon carrier. This reaction serves as the major source of one-carbon groups required for the biosynthesis of purines, thymidylate, methionine, and other important biomolecules. Also exhibits THF-independent aldolase activity toward beta-hydroxyamino acids, producing glycine and aldehydes, via a retro-aldol mechanism. Thus, is able to catalyze the cleavage of L-allo-threonine.</text>
</comment>
<dbReference type="SUPFAM" id="SSF53383">
    <property type="entry name" value="PLP-dependent transferases"/>
    <property type="match status" value="1"/>
</dbReference>
<dbReference type="GO" id="GO:0004372">
    <property type="term" value="F:glycine hydroxymethyltransferase activity"/>
    <property type="evidence" value="ECO:0007669"/>
    <property type="project" value="UniProtKB-UniRule"/>
</dbReference>